<comment type="caution">
    <text evidence="2">The sequence shown here is derived from an EMBL/GenBank/DDBJ whole genome shotgun (WGS) entry which is preliminary data.</text>
</comment>
<gene>
    <name evidence="1" type="ORF">AVEN_233060_1</name>
    <name evidence="2" type="ORF">AVEN_260927_1</name>
</gene>
<dbReference type="EMBL" id="BGPR01164343">
    <property type="protein sequence ID" value="GBM07501.1"/>
    <property type="molecule type" value="Genomic_DNA"/>
</dbReference>
<proteinExistence type="predicted"/>
<evidence type="ECO:0000313" key="2">
    <source>
        <dbReference type="EMBL" id="GBM07501.1"/>
    </source>
</evidence>
<organism evidence="2 3">
    <name type="scientific">Araneus ventricosus</name>
    <name type="common">Orbweaver spider</name>
    <name type="synonym">Epeira ventricosa</name>
    <dbReference type="NCBI Taxonomy" id="182803"/>
    <lineage>
        <taxon>Eukaryota</taxon>
        <taxon>Metazoa</taxon>
        <taxon>Ecdysozoa</taxon>
        <taxon>Arthropoda</taxon>
        <taxon>Chelicerata</taxon>
        <taxon>Arachnida</taxon>
        <taxon>Araneae</taxon>
        <taxon>Araneomorphae</taxon>
        <taxon>Entelegynae</taxon>
        <taxon>Araneoidea</taxon>
        <taxon>Araneidae</taxon>
        <taxon>Araneus</taxon>
    </lineage>
</organism>
<sequence length="113" mass="12705">MKRIRSRSRVLEKLFVTMFFNHIGVGLSFGGHIDLHVFHGGNLSIARFRNEILDQYPAMLVLLVMASDRRMLNSLTICAMECPVRLAPTNILHAKSANPRGAAIITSEKFSHE</sequence>
<accession>A0A4Y2CSS4</accession>
<dbReference type="AlphaFoldDB" id="A0A4Y2CSS4"/>
<evidence type="ECO:0000313" key="1">
    <source>
        <dbReference type="EMBL" id="GBM07476.1"/>
    </source>
</evidence>
<protein>
    <submittedName>
        <fullName evidence="2">Uncharacterized protein</fullName>
    </submittedName>
</protein>
<reference evidence="2 3" key="1">
    <citation type="journal article" date="2019" name="Sci. Rep.">
        <title>Orb-weaving spider Araneus ventricosus genome elucidates the spidroin gene catalogue.</title>
        <authorList>
            <person name="Kono N."/>
            <person name="Nakamura H."/>
            <person name="Ohtoshi R."/>
            <person name="Moran D.A.P."/>
            <person name="Shinohara A."/>
            <person name="Yoshida Y."/>
            <person name="Fujiwara M."/>
            <person name="Mori M."/>
            <person name="Tomita M."/>
            <person name="Arakawa K."/>
        </authorList>
    </citation>
    <scope>NUCLEOTIDE SEQUENCE [LARGE SCALE GENOMIC DNA]</scope>
</reference>
<evidence type="ECO:0000313" key="3">
    <source>
        <dbReference type="Proteomes" id="UP000499080"/>
    </source>
</evidence>
<dbReference type="Proteomes" id="UP000499080">
    <property type="component" value="Unassembled WGS sequence"/>
</dbReference>
<name>A0A4Y2CSS4_ARAVE</name>
<keyword evidence="3" id="KW-1185">Reference proteome</keyword>
<dbReference type="EMBL" id="BGPR01164337">
    <property type="protein sequence ID" value="GBM07476.1"/>
    <property type="molecule type" value="Genomic_DNA"/>
</dbReference>